<dbReference type="Proteomes" id="UP000187417">
    <property type="component" value="Unassembled WGS sequence"/>
</dbReference>
<name>A0A1Q6F6Y2_9BACT</name>
<proteinExistence type="predicted"/>
<evidence type="ECO:0000256" key="1">
    <source>
        <dbReference type="ARBA" id="ARBA00004167"/>
    </source>
</evidence>
<evidence type="ECO:0000256" key="3">
    <source>
        <dbReference type="ARBA" id="ARBA00022989"/>
    </source>
</evidence>
<feature type="transmembrane region" description="Helical" evidence="6">
    <location>
        <begin position="16"/>
        <end position="35"/>
    </location>
</feature>
<dbReference type="RefSeq" id="WP_278339267.1">
    <property type="nucleotide sequence ID" value="NZ_CAJJWD010000005.1"/>
</dbReference>
<feature type="compositionally biased region" description="Polar residues" evidence="5">
    <location>
        <begin position="114"/>
        <end position="127"/>
    </location>
</feature>
<evidence type="ECO:0000313" key="7">
    <source>
        <dbReference type="EMBL" id="OKY94442.1"/>
    </source>
</evidence>
<feature type="region of interest" description="Disordered" evidence="5">
    <location>
        <begin position="63"/>
        <end position="183"/>
    </location>
</feature>
<keyword evidence="3 6" id="KW-1133">Transmembrane helix</keyword>
<gene>
    <name evidence="7" type="ORF">BHV66_05700</name>
</gene>
<dbReference type="AlphaFoldDB" id="A0A1Q6F6Y2"/>
<comment type="subcellular location">
    <subcellularLocation>
        <location evidence="1">Membrane</location>
        <topology evidence="1">Single-pass membrane protein</topology>
    </subcellularLocation>
</comment>
<organism evidence="7 8">
    <name type="scientific">Alistipes putredinis</name>
    <dbReference type="NCBI Taxonomy" id="28117"/>
    <lineage>
        <taxon>Bacteria</taxon>
        <taxon>Pseudomonadati</taxon>
        <taxon>Bacteroidota</taxon>
        <taxon>Bacteroidia</taxon>
        <taxon>Bacteroidales</taxon>
        <taxon>Rikenellaceae</taxon>
        <taxon>Alistipes</taxon>
    </lineage>
</organism>
<dbReference type="EMBL" id="MNQH01000027">
    <property type="protein sequence ID" value="OKY94442.1"/>
    <property type="molecule type" value="Genomic_DNA"/>
</dbReference>
<dbReference type="Gene3D" id="3.30.1150.10">
    <property type="match status" value="1"/>
</dbReference>
<evidence type="ECO:0000256" key="6">
    <source>
        <dbReference type="SAM" id="Phobius"/>
    </source>
</evidence>
<protein>
    <submittedName>
        <fullName evidence="7">Uncharacterized protein</fullName>
    </submittedName>
</protein>
<evidence type="ECO:0000256" key="4">
    <source>
        <dbReference type="ARBA" id="ARBA00023136"/>
    </source>
</evidence>
<feature type="compositionally biased region" description="Low complexity" evidence="5">
    <location>
        <begin position="72"/>
        <end position="86"/>
    </location>
</feature>
<dbReference type="NCBIfam" id="TIGR01352">
    <property type="entry name" value="tonB_Cterm"/>
    <property type="match status" value="1"/>
</dbReference>
<keyword evidence="2 6" id="KW-0812">Transmembrane</keyword>
<comment type="caution">
    <text evidence="7">The sequence shown here is derived from an EMBL/GenBank/DDBJ whole genome shotgun (WGS) entry which is preliminary data.</text>
</comment>
<sequence length="268" mass="28517">MYYYDPNNDKSNARRWAGLAALLYALSIAAAFLFVSFDMGRDELLPGEGLLIDFGTTETGLGDRDLSATDVQAPPQQAAAEASRQQVEYVTSEREEIAVQTPQPEKKPRERETPGQTPQRSDAQQPAEQPRTVNRRALFPGRTVGSTSTSEGPAAGEGNAGDLSGAPEGSHDGTGQSDSGIAYDLSGRSVVGKLPKPSYPGNESGKVVVDVTVDASGRVTYASYRAQGSTTNSKRLVDAAVEAARKARFSSSESLMQTGTITYVFTLE</sequence>
<evidence type="ECO:0000313" key="8">
    <source>
        <dbReference type="Proteomes" id="UP000187417"/>
    </source>
</evidence>
<evidence type="ECO:0000256" key="5">
    <source>
        <dbReference type="SAM" id="MobiDB-lite"/>
    </source>
</evidence>
<dbReference type="InterPro" id="IPR006260">
    <property type="entry name" value="TonB/TolA_C"/>
</dbReference>
<dbReference type="STRING" id="28117.BHV66_05700"/>
<keyword evidence="4 6" id="KW-0472">Membrane</keyword>
<reference evidence="7 8" key="1">
    <citation type="journal article" date="2016" name="Nat. Biotechnol.">
        <title>Measurement of bacterial replication rates in microbial communities.</title>
        <authorList>
            <person name="Brown C.T."/>
            <person name="Olm M.R."/>
            <person name="Thomas B.C."/>
            <person name="Banfield J.F."/>
        </authorList>
    </citation>
    <scope>NUCLEOTIDE SEQUENCE [LARGE SCALE GENOMIC DNA]</scope>
    <source>
        <strain evidence="7">CAG:67_53_122</strain>
    </source>
</reference>
<dbReference type="GO" id="GO:0016020">
    <property type="term" value="C:membrane"/>
    <property type="evidence" value="ECO:0007669"/>
    <property type="project" value="UniProtKB-SubCell"/>
</dbReference>
<feature type="compositionally biased region" description="Basic and acidic residues" evidence="5">
    <location>
        <begin position="104"/>
        <end position="113"/>
    </location>
</feature>
<evidence type="ECO:0000256" key="2">
    <source>
        <dbReference type="ARBA" id="ARBA00022692"/>
    </source>
</evidence>
<accession>A0A1Q6F6Y2</accession>